<feature type="transmembrane region" description="Helical" evidence="9">
    <location>
        <begin position="379"/>
        <end position="401"/>
    </location>
</feature>
<keyword evidence="6 9" id="KW-1133">Transmembrane helix</keyword>
<evidence type="ECO:0000256" key="8">
    <source>
        <dbReference type="SAM" id="MobiDB-lite"/>
    </source>
</evidence>
<dbReference type="PROSITE" id="PS01116">
    <property type="entry name" value="XANTH_URACIL_PERMASE"/>
    <property type="match status" value="1"/>
</dbReference>
<feature type="transmembrane region" description="Helical" evidence="9">
    <location>
        <begin position="321"/>
        <end position="339"/>
    </location>
</feature>
<organism evidence="10 11">
    <name type="scientific">Shinella kummerowiae</name>
    <dbReference type="NCBI Taxonomy" id="417745"/>
    <lineage>
        <taxon>Bacteria</taxon>
        <taxon>Pseudomonadati</taxon>
        <taxon>Pseudomonadota</taxon>
        <taxon>Alphaproteobacteria</taxon>
        <taxon>Hyphomicrobiales</taxon>
        <taxon>Rhizobiaceae</taxon>
        <taxon>Shinella</taxon>
    </lineage>
</organism>
<dbReference type="PANTHER" id="PTHR42810">
    <property type="entry name" value="PURINE PERMEASE C1399.01C-RELATED"/>
    <property type="match status" value="1"/>
</dbReference>
<keyword evidence="4" id="KW-1003">Cell membrane</keyword>
<dbReference type="Proteomes" id="UP000435802">
    <property type="component" value="Unassembled WGS sequence"/>
</dbReference>
<keyword evidence="3" id="KW-0813">Transport</keyword>
<feature type="transmembrane region" description="Helical" evidence="9">
    <location>
        <begin position="197"/>
        <end position="216"/>
    </location>
</feature>
<keyword evidence="7 9" id="KW-0472">Membrane</keyword>
<evidence type="ECO:0000256" key="6">
    <source>
        <dbReference type="ARBA" id="ARBA00022989"/>
    </source>
</evidence>
<comment type="caution">
    <text evidence="10">The sequence shown here is derived from an EMBL/GenBank/DDBJ whole genome shotgun (WGS) entry which is preliminary data.</text>
</comment>
<keyword evidence="5 9" id="KW-0812">Transmembrane</keyword>
<accession>A0A6N8SA45</accession>
<evidence type="ECO:0000256" key="3">
    <source>
        <dbReference type="ARBA" id="ARBA00022448"/>
    </source>
</evidence>
<keyword evidence="11" id="KW-1185">Reference proteome</keyword>
<feature type="transmembrane region" description="Helical" evidence="9">
    <location>
        <begin position="21"/>
        <end position="43"/>
    </location>
</feature>
<feature type="transmembrane region" description="Helical" evidence="9">
    <location>
        <begin position="167"/>
        <end position="190"/>
    </location>
</feature>
<evidence type="ECO:0000313" key="11">
    <source>
        <dbReference type="Proteomes" id="UP000435802"/>
    </source>
</evidence>
<dbReference type="EMBL" id="WUMK01000003">
    <property type="protein sequence ID" value="MXN45287.1"/>
    <property type="molecule type" value="Genomic_DNA"/>
</dbReference>
<comment type="similarity">
    <text evidence="2">Belongs to the nucleobase:cation symporter-2 (NCS2) (TC 2.A.40) family.</text>
</comment>
<feature type="transmembrane region" description="Helical" evidence="9">
    <location>
        <begin position="108"/>
        <end position="127"/>
    </location>
</feature>
<dbReference type="Pfam" id="PF00860">
    <property type="entry name" value="Xan_ur_permease"/>
    <property type="match status" value="1"/>
</dbReference>
<feature type="transmembrane region" description="Helical" evidence="9">
    <location>
        <begin position="345"/>
        <end position="367"/>
    </location>
</feature>
<dbReference type="GO" id="GO:0042907">
    <property type="term" value="F:xanthine transmembrane transporter activity"/>
    <property type="evidence" value="ECO:0007669"/>
    <property type="project" value="TreeGrafter"/>
</dbReference>
<evidence type="ECO:0000313" key="10">
    <source>
        <dbReference type="EMBL" id="MXN45287.1"/>
    </source>
</evidence>
<evidence type="ECO:0000256" key="5">
    <source>
        <dbReference type="ARBA" id="ARBA00022692"/>
    </source>
</evidence>
<evidence type="ECO:0000256" key="9">
    <source>
        <dbReference type="SAM" id="Phobius"/>
    </source>
</evidence>
<feature type="transmembrane region" description="Helical" evidence="9">
    <location>
        <begin position="236"/>
        <end position="254"/>
    </location>
</feature>
<proteinExistence type="inferred from homology"/>
<dbReference type="NCBIfam" id="NF037981">
    <property type="entry name" value="NCS2_1"/>
    <property type="match status" value="1"/>
</dbReference>
<dbReference type="OrthoDB" id="9805749at2"/>
<feature type="transmembrane region" description="Helical" evidence="9">
    <location>
        <begin position="407"/>
        <end position="430"/>
    </location>
</feature>
<dbReference type="GO" id="GO:0005886">
    <property type="term" value="C:plasma membrane"/>
    <property type="evidence" value="ECO:0007669"/>
    <property type="project" value="UniProtKB-SubCell"/>
</dbReference>
<evidence type="ECO:0000256" key="4">
    <source>
        <dbReference type="ARBA" id="ARBA00022475"/>
    </source>
</evidence>
<evidence type="ECO:0000256" key="2">
    <source>
        <dbReference type="ARBA" id="ARBA00008821"/>
    </source>
</evidence>
<feature type="transmembrane region" description="Helical" evidence="9">
    <location>
        <begin position="83"/>
        <end position="102"/>
    </location>
</feature>
<comment type="subcellular location">
    <subcellularLocation>
        <location evidence="1">Cell membrane</location>
        <topology evidence="1">Multi-pass membrane protein</topology>
    </subcellularLocation>
</comment>
<dbReference type="InterPro" id="IPR006042">
    <property type="entry name" value="Xan_ur_permease"/>
</dbReference>
<feature type="transmembrane region" description="Helical" evidence="9">
    <location>
        <begin position="49"/>
        <end position="71"/>
    </location>
</feature>
<sequence length="455" mass="47224">MQYEMNSVVDPADERLPLRGLFLFGLQHVLVMAASPITAVFLVSKALGFSDTVTVSLISATFFVCGLGSMLQSFGPKGFGARLPFVMVPGGAPIAIFLAIAQQTDVQTAVGAVIITALFYFLALPVFRRLLRYFPPIVVGTMLLLVSVNLVRIYGVTITGKPGTEGFAAPIEVGLALITIVLTIIAARVFSGTLQRLAVMLGLVGGSLVAFALGHMDFSGVLSGPVIAVPQLFPFGMPKFDLVAAIPLIVFSIISMAEATGQTIATAEIVGRRGDAHAIVPATIRGDALMSLVGGLFGTSLIITSGENVGIVRATNVKSRYVTAMAGAILVVIALFAPIGRIATALPGAVVGGTAVIVFSIIGVIGIDLLRRVDLREHGAMFTLASALSIGLLPILVPGVYSQFPQWTQMILGNGLAAGTITAVLVNALFSHQGAARHPADPAPSIQSTPQGANE</sequence>
<reference evidence="10 11" key="1">
    <citation type="submission" date="2019-12" db="EMBL/GenBank/DDBJ databases">
        <title>Shinella kummerowiae sp. nov., a symbiotic bacterium isolated from root nodules of the herbal legume Kummerowia stipulacea.</title>
        <authorList>
            <person name="Gao J."/>
        </authorList>
    </citation>
    <scope>NUCLEOTIDE SEQUENCE [LARGE SCALE GENOMIC DNA]</scope>
    <source>
        <strain evidence="10 11">CCBAU 25048</strain>
    </source>
</reference>
<dbReference type="RefSeq" id="WP_160858444.1">
    <property type="nucleotide sequence ID" value="NZ_WUMK01000003.1"/>
</dbReference>
<protein>
    <submittedName>
        <fullName evidence="10">Uracil-xanthine permease</fullName>
    </submittedName>
</protein>
<gene>
    <name evidence="10" type="ORF">GR138_08800</name>
</gene>
<dbReference type="PANTHER" id="PTHR42810:SF4">
    <property type="entry name" value="URIC ACID TRANSPORTER UACT"/>
    <property type="match status" value="1"/>
</dbReference>
<name>A0A6N8SA45_9HYPH</name>
<feature type="compositionally biased region" description="Polar residues" evidence="8">
    <location>
        <begin position="445"/>
        <end position="455"/>
    </location>
</feature>
<evidence type="ECO:0000256" key="7">
    <source>
        <dbReference type="ARBA" id="ARBA00023136"/>
    </source>
</evidence>
<dbReference type="InterPro" id="IPR006043">
    <property type="entry name" value="NCS2"/>
</dbReference>
<evidence type="ECO:0000256" key="1">
    <source>
        <dbReference type="ARBA" id="ARBA00004651"/>
    </source>
</evidence>
<dbReference type="AlphaFoldDB" id="A0A6N8SA45"/>
<feature type="transmembrane region" description="Helical" evidence="9">
    <location>
        <begin position="134"/>
        <end position="155"/>
    </location>
</feature>
<feature type="region of interest" description="Disordered" evidence="8">
    <location>
        <begin position="436"/>
        <end position="455"/>
    </location>
</feature>